<dbReference type="PROSITE" id="PS01124">
    <property type="entry name" value="HTH_ARAC_FAMILY_2"/>
    <property type="match status" value="1"/>
</dbReference>
<evidence type="ECO:0000256" key="3">
    <source>
        <dbReference type="ARBA" id="ARBA00023159"/>
    </source>
</evidence>
<keyword evidence="2" id="KW-0238">DNA-binding</keyword>
<organism evidence="6 7">
    <name type="scientific">Alginatibacterium sediminis</name>
    <dbReference type="NCBI Taxonomy" id="2164068"/>
    <lineage>
        <taxon>Bacteria</taxon>
        <taxon>Pseudomonadati</taxon>
        <taxon>Pseudomonadota</taxon>
        <taxon>Gammaproteobacteria</taxon>
        <taxon>Alteromonadales</taxon>
        <taxon>Alteromonadaceae</taxon>
        <taxon>Alginatibacterium</taxon>
    </lineage>
</organism>
<proteinExistence type="predicted"/>
<evidence type="ECO:0000256" key="4">
    <source>
        <dbReference type="ARBA" id="ARBA00023163"/>
    </source>
</evidence>
<evidence type="ECO:0000256" key="1">
    <source>
        <dbReference type="ARBA" id="ARBA00023015"/>
    </source>
</evidence>
<accession>A0A420EBE0</accession>
<dbReference type="Pfam" id="PF12833">
    <property type="entry name" value="HTH_18"/>
    <property type="match status" value="1"/>
</dbReference>
<evidence type="ECO:0000259" key="5">
    <source>
        <dbReference type="PROSITE" id="PS01124"/>
    </source>
</evidence>
<dbReference type="AlphaFoldDB" id="A0A420EBE0"/>
<dbReference type="SUPFAM" id="SSF46689">
    <property type="entry name" value="Homeodomain-like"/>
    <property type="match status" value="1"/>
</dbReference>
<dbReference type="InterPro" id="IPR037923">
    <property type="entry name" value="HTH-like"/>
</dbReference>
<keyword evidence="1" id="KW-0805">Transcription regulation</keyword>
<reference evidence="6 7" key="1">
    <citation type="submission" date="2018-09" db="EMBL/GenBank/DDBJ databases">
        <authorList>
            <person name="Wang Z."/>
        </authorList>
    </citation>
    <scope>NUCLEOTIDE SEQUENCE [LARGE SCALE GENOMIC DNA]</scope>
    <source>
        <strain evidence="6 7">ALS 81</strain>
    </source>
</reference>
<dbReference type="InterPro" id="IPR020449">
    <property type="entry name" value="Tscrpt_reg_AraC-type_HTH"/>
</dbReference>
<keyword evidence="7" id="KW-1185">Reference proteome</keyword>
<name>A0A420EBE0_9ALTE</name>
<keyword evidence="3" id="KW-0010">Activator</keyword>
<dbReference type="PANTHER" id="PTHR43280:SF2">
    <property type="entry name" value="HTH-TYPE TRANSCRIPTIONAL REGULATOR EXSA"/>
    <property type="match status" value="1"/>
</dbReference>
<evidence type="ECO:0000256" key="2">
    <source>
        <dbReference type="ARBA" id="ARBA00023125"/>
    </source>
</evidence>
<evidence type="ECO:0000313" key="7">
    <source>
        <dbReference type="Proteomes" id="UP000286482"/>
    </source>
</evidence>
<dbReference type="SUPFAM" id="SSF51215">
    <property type="entry name" value="Regulatory protein AraC"/>
    <property type="match status" value="1"/>
</dbReference>
<dbReference type="InterPro" id="IPR018062">
    <property type="entry name" value="HTH_AraC-typ_CS"/>
</dbReference>
<evidence type="ECO:0000313" key="6">
    <source>
        <dbReference type="EMBL" id="RKF17995.1"/>
    </source>
</evidence>
<dbReference type="InterPro" id="IPR003313">
    <property type="entry name" value="AraC-bd"/>
</dbReference>
<keyword evidence="4" id="KW-0804">Transcription</keyword>
<dbReference type="Gene3D" id="1.10.10.60">
    <property type="entry name" value="Homeodomain-like"/>
    <property type="match status" value="2"/>
</dbReference>
<dbReference type="OrthoDB" id="9803764at2"/>
<dbReference type="SMART" id="SM00342">
    <property type="entry name" value="HTH_ARAC"/>
    <property type="match status" value="1"/>
</dbReference>
<feature type="domain" description="HTH araC/xylS-type" evidence="5">
    <location>
        <begin position="188"/>
        <end position="286"/>
    </location>
</feature>
<dbReference type="EMBL" id="RAQO01000006">
    <property type="protein sequence ID" value="RKF17995.1"/>
    <property type="molecule type" value="Genomic_DNA"/>
</dbReference>
<dbReference type="RefSeq" id="WP_120355221.1">
    <property type="nucleotide sequence ID" value="NZ_RAQO01000006.1"/>
</dbReference>
<dbReference type="Proteomes" id="UP000286482">
    <property type="component" value="Unassembled WGS sequence"/>
</dbReference>
<sequence>MSNVPLNVQQCLAQRERLVSFRTIGSFESGNQLGFGFMFKPGITIDFANYKLPYYSACYVIRGRGVYTDALGKNYQLKPGSLFQRHPEVEHSTTIDPNSDWAECYIDFGQQIYQFMVNMNIINPEQVVANGPVDPMIEAETYRLLVELQASSEHNLADLLLQSSVLLRRILNRELHVGLQESSHNFIEKSCKDFTLNYHKRIDLRQYCTDNGVGYESFRKSFKKSLGVSPSQYIIHRRVDMACQMLSVSARSISKIADELGYCSQHDFSTQFKRITGTSPKSYRRSMNTI</sequence>
<dbReference type="GO" id="GO:0043565">
    <property type="term" value="F:sequence-specific DNA binding"/>
    <property type="evidence" value="ECO:0007669"/>
    <property type="project" value="InterPro"/>
</dbReference>
<dbReference type="PRINTS" id="PR00032">
    <property type="entry name" value="HTHARAC"/>
</dbReference>
<dbReference type="Pfam" id="PF02311">
    <property type="entry name" value="AraC_binding"/>
    <property type="match status" value="1"/>
</dbReference>
<comment type="caution">
    <text evidence="6">The sequence shown here is derived from an EMBL/GenBank/DDBJ whole genome shotgun (WGS) entry which is preliminary data.</text>
</comment>
<protein>
    <submittedName>
        <fullName evidence="6">AraC family transcriptional regulator</fullName>
    </submittedName>
</protein>
<dbReference type="PANTHER" id="PTHR43280">
    <property type="entry name" value="ARAC-FAMILY TRANSCRIPTIONAL REGULATOR"/>
    <property type="match status" value="1"/>
</dbReference>
<dbReference type="PROSITE" id="PS00041">
    <property type="entry name" value="HTH_ARAC_FAMILY_1"/>
    <property type="match status" value="1"/>
</dbReference>
<dbReference type="InterPro" id="IPR009057">
    <property type="entry name" value="Homeodomain-like_sf"/>
</dbReference>
<gene>
    <name evidence="6" type="ORF">DBZ36_12165</name>
</gene>
<dbReference type="InterPro" id="IPR018060">
    <property type="entry name" value="HTH_AraC"/>
</dbReference>
<dbReference type="GO" id="GO:0003700">
    <property type="term" value="F:DNA-binding transcription factor activity"/>
    <property type="evidence" value="ECO:0007669"/>
    <property type="project" value="InterPro"/>
</dbReference>